<dbReference type="InterPro" id="IPR002763">
    <property type="entry name" value="DUF72"/>
</dbReference>
<dbReference type="OrthoDB" id="35747at2157"/>
<sequence>MDIYIGTSGWSYSWNEGGNLDWYFRNTGFNAVELNMSFYRFPSPKLVNSWKKYNLRWSVKVNRMITHVNRMKDSELWKKFEEIFSGLNVDFYLFQLPQSFKYSPENLERIKKFEETVGEKMAVEFRDPEWYKRDLDLNCVVVSIDSPIGRYIEISPQGTVYLRMHGADNWYQYDYSDEELRDIAKEVLALHPKKIYVFFNNDLWMLENGRKMMEILKKECG</sequence>
<dbReference type="AlphaFoldDB" id="A0A0U3H7D5"/>
<dbReference type="RefSeq" id="WP_011278528.1">
    <property type="nucleotide sequence ID" value="NZ_BHWZ01000004.1"/>
</dbReference>
<name>A0A0U3H7D5_9CREN</name>
<dbReference type="EMBL" id="CP013695">
    <property type="protein sequence ID" value="ALU30847.1"/>
    <property type="molecule type" value="Genomic_DNA"/>
</dbReference>
<dbReference type="PANTHER" id="PTHR30348:SF4">
    <property type="entry name" value="DUF72 DOMAIN-CONTAINING PROTEIN"/>
    <property type="match status" value="1"/>
</dbReference>
<accession>A0A0U3H7D5</accession>
<proteinExistence type="predicted"/>
<dbReference type="Proteomes" id="UP000065473">
    <property type="component" value="Chromosome"/>
</dbReference>
<gene>
    <name evidence="1" type="ORF">ATY89_09530</name>
    <name evidence="2" type="ORF">ATZ20_00940</name>
</gene>
<dbReference type="GeneID" id="14552213"/>
<dbReference type="PaxDb" id="1435377-SUSAZ_08170"/>
<dbReference type="InterPro" id="IPR036520">
    <property type="entry name" value="UPF0759_sf"/>
</dbReference>
<dbReference type="OMA" id="FFNNDHW"/>
<evidence type="ECO:0000313" key="3">
    <source>
        <dbReference type="Proteomes" id="UP000060043"/>
    </source>
</evidence>
<dbReference type="Proteomes" id="UP000060043">
    <property type="component" value="Chromosome"/>
</dbReference>
<evidence type="ECO:0000313" key="1">
    <source>
        <dbReference type="EMBL" id="ALU30153.1"/>
    </source>
</evidence>
<reference evidence="3 4" key="1">
    <citation type="submission" date="2015-12" db="EMBL/GenBank/DDBJ databases">
        <title>A stable core within a dynamic pangenome in Sulfolobus acidocaldarius.</title>
        <authorList>
            <person name="Anderson R."/>
            <person name="Kouris A."/>
            <person name="Seward C."/>
            <person name="Campbell K."/>
            <person name="Whitaker R."/>
        </authorList>
    </citation>
    <scope>NUCLEOTIDE SEQUENCE [LARGE SCALE GENOMIC DNA]</scope>
    <source>
        <strain evidence="1 4">GG12-C01-09</strain>
        <strain evidence="2 3">NG05B_CO5_07</strain>
    </source>
</reference>
<dbReference type="STRING" id="1435377.SUSAZ_08170"/>
<dbReference type="PANTHER" id="PTHR30348">
    <property type="entry name" value="UNCHARACTERIZED PROTEIN YECE"/>
    <property type="match status" value="1"/>
</dbReference>
<dbReference type="SUPFAM" id="SSF117396">
    <property type="entry name" value="TM1631-like"/>
    <property type="match status" value="1"/>
</dbReference>
<dbReference type="EMBL" id="CP013694">
    <property type="protein sequence ID" value="ALU30153.1"/>
    <property type="molecule type" value="Genomic_DNA"/>
</dbReference>
<protein>
    <submittedName>
        <fullName evidence="2">Uncharacterized protein</fullName>
    </submittedName>
</protein>
<evidence type="ECO:0000313" key="4">
    <source>
        <dbReference type="Proteomes" id="UP000065473"/>
    </source>
</evidence>
<dbReference type="Gene3D" id="3.20.20.410">
    <property type="entry name" value="Protein of unknown function UPF0759"/>
    <property type="match status" value="1"/>
</dbReference>
<evidence type="ECO:0000313" key="2">
    <source>
        <dbReference type="EMBL" id="ALU30847.1"/>
    </source>
</evidence>
<organism evidence="2 3">
    <name type="scientific">Sulfolobus acidocaldarius</name>
    <dbReference type="NCBI Taxonomy" id="2285"/>
    <lineage>
        <taxon>Archaea</taxon>
        <taxon>Thermoproteota</taxon>
        <taxon>Thermoprotei</taxon>
        <taxon>Sulfolobales</taxon>
        <taxon>Sulfolobaceae</taxon>
        <taxon>Sulfolobus</taxon>
    </lineage>
</organism>
<dbReference type="Pfam" id="PF01904">
    <property type="entry name" value="DUF72"/>
    <property type="match status" value="1"/>
</dbReference>